<evidence type="ECO:0000259" key="6">
    <source>
        <dbReference type="Pfam" id="PF05670"/>
    </source>
</evidence>
<keyword evidence="2 5" id="KW-0699">rRNA-binding</keyword>
<dbReference type="HAMAP" id="MF_00844_B">
    <property type="entry name" value="RqcH_B"/>
    <property type="match status" value="1"/>
</dbReference>
<proteinExistence type="inferred from homology"/>
<dbReference type="GO" id="GO:1990112">
    <property type="term" value="C:RQC complex"/>
    <property type="evidence" value="ECO:0007669"/>
    <property type="project" value="TreeGrafter"/>
</dbReference>
<dbReference type="PANTHER" id="PTHR15239">
    <property type="entry name" value="NUCLEAR EXPORT MEDIATOR FACTOR NEMF"/>
    <property type="match status" value="1"/>
</dbReference>
<keyword evidence="5" id="KW-0175">Coiled coil</keyword>
<dbReference type="Gene3D" id="2.30.310.10">
    <property type="entry name" value="ibrinogen binding protein from staphylococcus aureus domain"/>
    <property type="match status" value="1"/>
</dbReference>
<keyword evidence="3 5" id="KW-0694">RNA-binding</keyword>
<dbReference type="AlphaFoldDB" id="A0A1M7T1W4"/>
<feature type="coiled-coil region" evidence="5">
    <location>
        <begin position="414"/>
        <end position="465"/>
    </location>
</feature>
<dbReference type="InterPro" id="IPR043682">
    <property type="entry name" value="RqcH_bacterial"/>
</dbReference>
<comment type="subunit">
    <text evidence="5">Associates with stalled 50S ribosomal subunits. Binds to RqcP.</text>
</comment>
<name>A0A1M7T1W4_9FIRM</name>
<dbReference type="Pfam" id="PF05833">
    <property type="entry name" value="NFACT_N"/>
    <property type="match status" value="1"/>
</dbReference>
<keyword evidence="4 5" id="KW-0648">Protein biosynthesis</keyword>
<dbReference type="Proteomes" id="UP000184097">
    <property type="component" value="Unassembled WGS sequence"/>
</dbReference>
<dbReference type="GO" id="GO:0019843">
    <property type="term" value="F:rRNA binding"/>
    <property type="evidence" value="ECO:0007669"/>
    <property type="project" value="UniProtKB-UniRule"/>
</dbReference>
<comment type="function">
    <text evidence="5">Key component of the ribosome quality control system (RQC), a ribosome-associated complex that mediates the extraction of incompletely synthesized nascent chains from stalled ribosomes and their subsequent degradation. RqcH recruits Ala-charged tRNA, and with RqcP directs the elongation of stalled nascent chains on 50S ribosomal subunits, leading to non-templated C-terminal alanine extensions (Ala tail). The Ala tail promotes nascent chain degradation. May add between 1 and at least 8 Ala residues. Binds to stalled 50S ribosomal subunits.</text>
</comment>
<gene>
    <name evidence="5" type="primary">rqcH</name>
    <name evidence="7" type="ORF">SAMN02745247_02841</name>
</gene>
<dbReference type="Gene3D" id="1.10.8.50">
    <property type="match status" value="1"/>
</dbReference>
<evidence type="ECO:0000256" key="5">
    <source>
        <dbReference type="HAMAP-Rule" id="MF_00844"/>
    </source>
</evidence>
<accession>A0A1M7T1W4</accession>
<protein>
    <recommendedName>
        <fullName evidence="5">Rqc2 homolog RqcH</fullName>
        <shortName evidence="5">RqcH</shortName>
    </recommendedName>
</protein>
<dbReference type="InterPro" id="IPR051608">
    <property type="entry name" value="RQC_Subunit_NEMF"/>
</dbReference>
<evidence type="ECO:0000313" key="7">
    <source>
        <dbReference type="EMBL" id="SHN64709.1"/>
    </source>
</evidence>
<evidence type="ECO:0000256" key="2">
    <source>
        <dbReference type="ARBA" id="ARBA00022730"/>
    </source>
</evidence>
<dbReference type="InterPro" id="IPR008532">
    <property type="entry name" value="NFACT_RNA-bd"/>
</dbReference>
<feature type="domain" description="NFACT RNA-binding" evidence="6">
    <location>
        <begin position="492"/>
        <end position="585"/>
    </location>
</feature>
<reference evidence="7 8" key="1">
    <citation type="submission" date="2016-12" db="EMBL/GenBank/DDBJ databases">
        <authorList>
            <person name="Song W.-J."/>
            <person name="Kurnit D.M."/>
        </authorList>
    </citation>
    <scope>NUCLEOTIDE SEQUENCE [LARGE SCALE GENOMIC DNA]</scope>
    <source>
        <strain evidence="7 8">DSM 14810</strain>
    </source>
</reference>
<dbReference type="EMBL" id="FRDH01000014">
    <property type="protein sequence ID" value="SHN64709.1"/>
    <property type="molecule type" value="Genomic_DNA"/>
</dbReference>
<dbReference type="RefSeq" id="WP_072705417.1">
    <property type="nucleotide sequence ID" value="NZ_FRDH01000014.1"/>
</dbReference>
<dbReference type="PANTHER" id="PTHR15239:SF6">
    <property type="entry name" value="RIBOSOME QUALITY CONTROL COMPLEX SUBUNIT NEMF"/>
    <property type="match status" value="1"/>
</dbReference>
<evidence type="ECO:0000313" key="8">
    <source>
        <dbReference type="Proteomes" id="UP000184097"/>
    </source>
</evidence>
<organism evidence="7 8">
    <name type="scientific">Butyrivibrio hungatei DSM 14810</name>
    <dbReference type="NCBI Taxonomy" id="1121132"/>
    <lineage>
        <taxon>Bacteria</taxon>
        <taxon>Bacillati</taxon>
        <taxon>Bacillota</taxon>
        <taxon>Clostridia</taxon>
        <taxon>Lachnospirales</taxon>
        <taxon>Lachnospiraceae</taxon>
        <taxon>Butyrivibrio</taxon>
    </lineage>
</organism>
<evidence type="ECO:0000256" key="4">
    <source>
        <dbReference type="ARBA" id="ARBA00022917"/>
    </source>
</evidence>
<dbReference type="GO" id="GO:0043023">
    <property type="term" value="F:ribosomal large subunit binding"/>
    <property type="evidence" value="ECO:0007669"/>
    <property type="project" value="UniProtKB-UniRule"/>
</dbReference>
<evidence type="ECO:0000256" key="1">
    <source>
        <dbReference type="ARBA" id="ARBA00022555"/>
    </source>
</evidence>
<evidence type="ECO:0000256" key="3">
    <source>
        <dbReference type="ARBA" id="ARBA00022884"/>
    </source>
</evidence>
<sequence length="617" mass="68778">MAFDGITIANLTKDLSDYLVGGRIYKIAQPESDELVITVKLSYENADKYGIKQKRLVLSSDATLPLVYMTDDNKNSPMTAPNFCMLLRKHIQNGRIVSVTQPGGLERVIRMEVEHLDEMGDLRHKTLIIEIMGKYSNIIFTDEEDVIIDSIKHIPASVSSVREVLPGRKYFIPSQDKCNPLETSADEFSSCVLSKGMPIFKAIYGSYTGLSPIIAQEICYRASVDADKSAIALETAEAIAVYKAFDEVMSIVRNGEFVPQIIYEEGVPKEYSSIPLKIYGASDGESVDDSVDGSVDAVGGISGRFECVEVGDISELILQYYAEKDVATRIRQKSVDLRKIVQTALERNVRKLDLQTKQLADSEKKDKYRVYGELLTVYGYSAKEGDKSITVNDYNTGEDVTIPLDPTLSPNQNAKKYFDKYTKLKRTAEALDEQIKEVSEAVSQLESIESALEIAENEADLAQIRQELVDSGYLKAHYNGKKGRRDKVTSKPLHYVSSDGFDIYVGKNNLQNDELTFKMANGGDWWFHSKKIAGSHVVLLTGGKEVPDRAFEEAAALAAYYSKGKNQEKVEIDYLKRKDVKKPNGAKPGFVVYYTNYSMAIAPDISGLRLINEGENK</sequence>
<keyword evidence="1 5" id="KW-0820">tRNA-binding</keyword>
<dbReference type="GO" id="GO:0000049">
    <property type="term" value="F:tRNA binding"/>
    <property type="evidence" value="ECO:0007669"/>
    <property type="project" value="UniProtKB-UniRule"/>
</dbReference>
<dbReference type="GO" id="GO:0072344">
    <property type="term" value="P:rescue of stalled ribosome"/>
    <property type="evidence" value="ECO:0007669"/>
    <property type="project" value="UniProtKB-UniRule"/>
</dbReference>
<dbReference type="Pfam" id="PF05670">
    <property type="entry name" value="NFACT-R_1"/>
    <property type="match status" value="1"/>
</dbReference>
<comment type="similarity">
    <text evidence="5">Belongs to the NEMF family.</text>
</comment>